<dbReference type="SUPFAM" id="SSF54695">
    <property type="entry name" value="POZ domain"/>
    <property type="match status" value="1"/>
</dbReference>
<accession>A0A9W9X6X3</accession>
<reference evidence="2" key="2">
    <citation type="journal article" date="2023" name="IMA Fungus">
        <title>Comparative genomic study of the Penicillium genus elucidates a diverse pangenome and 15 lateral gene transfer events.</title>
        <authorList>
            <person name="Petersen C."/>
            <person name="Sorensen T."/>
            <person name="Nielsen M.R."/>
            <person name="Sondergaard T.E."/>
            <person name="Sorensen J.L."/>
            <person name="Fitzpatrick D.A."/>
            <person name="Frisvad J.C."/>
            <person name="Nielsen K.L."/>
        </authorList>
    </citation>
    <scope>NUCLEOTIDE SEQUENCE</scope>
    <source>
        <strain evidence="2">IBT 30728</strain>
    </source>
</reference>
<dbReference type="InterPro" id="IPR011333">
    <property type="entry name" value="SKP1/BTB/POZ_sf"/>
</dbReference>
<comment type="caution">
    <text evidence="2">The sequence shown here is derived from an EMBL/GenBank/DDBJ whole genome shotgun (WGS) entry which is preliminary data.</text>
</comment>
<protein>
    <recommendedName>
        <fullName evidence="1">BTB domain-containing protein</fullName>
    </recommendedName>
</protein>
<dbReference type="CDD" id="cd18186">
    <property type="entry name" value="BTB_POZ_ZBTB_KLHL-like"/>
    <property type="match status" value="1"/>
</dbReference>
<dbReference type="AlphaFoldDB" id="A0A9W9X6X3"/>
<dbReference type="Pfam" id="PF00651">
    <property type="entry name" value="BTB"/>
    <property type="match status" value="1"/>
</dbReference>
<dbReference type="EMBL" id="JAPWDQ010000005">
    <property type="protein sequence ID" value="KAJ5485254.1"/>
    <property type="molecule type" value="Genomic_DNA"/>
</dbReference>
<evidence type="ECO:0000313" key="3">
    <source>
        <dbReference type="Proteomes" id="UP001148312"/>
    </source>
</evidence>
<dbReference type="Gene3D" id="3.30.710.10">
    <property type="entry name" value="Potassium Channel Kv1.1, Chain A"/>
    <property type="match status" value="1"/>
</dbReference>
<dbReference type="PROSITE" id="PS50097">
    <property type="entry name" value="BTB"/>
    <property type="match status" value="1"/>
</dbReference>
<dbReference type="GeneID" id="81625093"/>
<keyword evidence="3" id="KW-1185">Reference proteome</keyword>
<proteinExistence type="predicted"/>
<feature type="domain" description="BTB" evidence="1">
    <location>
        <begin position="37"/>
        <end position="110"/>
    </location>
</feature>
<dbReference type="RefSeq" id="XP_056790038.1">
    <property type="nucleotide sequence ID" value="XM_056934844.1"/>
</dbReference>
<evidence type="ECO:0000259" key="1">
    <source>
        <dbReference type="PROSITE" id="PS50097"/>
    </source>
</evidence>
<dbReference type="InterPro" id="IPR000210">
    <property type="entry name" value="BTB/POZ_dom"/>
</dbReference>
<reference evidence="2" key="1">
    <citation type="submission" date="2022-12" db="EMBL/GenBank/DDBJ databases">
        <authorList>
            <person name="Petersen C."/>
        </authorList>
    </citation>
    <scope>NUCLEOTIDE SEQUENCE</scope>
    <source>
        <strain evidence="2">IBT 30728</strain>
    </source>
</reference>
<name>A0A9W9X6X3_9EURO</name>
<organism evidence="2 3">
    <name type="scientific">Penicillium diatomitis</name>
    <dbReference type="NCBI Taxonomy" id="2819901"/>
    <lineage>
        <taxon>Eukaryota</taxon>
        <taxon>Fungi</taxon>
        <taxon>Dikarya</taxon>
        <taxon>Ascomycota</taxon>
        <taxon>Pezizomycotina</taxon>
        <taxon>Eurotiomycetes</taxon>
        <taxon>Eurotiomycetidae</taxon>
        <taxon>Eurotiales</taxon>
        <taxon>Aspergillaceae</taxon>
        <taxon>Penicillium</taxon>
    </lineage>
</organism>
<dbReference type="SMART" id="SM00225">
    <property type="entry name" value="BTB"/>
    <property type="match status" value="1"/>
</dbReference>
<dbReference type="Proteomes" id="UP001148312">
    <property type="component" value="Unassembled WGS sequence"/>
</dbReference>
<evidence type="ECO:0000313" key="2">
    <source>
        <dbReference type="EMBL" id="KAJ5485254.1"/>
    </source>
</evidence>
<sequence>MDQSPSQDSVSSEPDLTPQDFSCSDALDSVLSVHHGPQVAIRVASSDRVFHVSRGLLAEHSPYFARMFFGPFQEGQAQEVVLQDIDGVVSEASVATLLMWIYTKDVKLTWTLDESDGIAWQERYISVNLEFLRCADMYGVRGGFETTVAESLMMVLREGSDLNSPHSDIAIYVTEEHMASLEVLPVDHPVRREMVKLFVSFYLKPPFDRTYHDLRSAPRFSADILVELLDNLGSLRLCVDTILDRLNSVDQIGHVDIELGQLELAPE</sequence>
<gene>
    <name evidence="2" type="ORF">N7539_005242</name>
</gene>